<evidence type="ECO:0000256" key="4">
    <source>
        <dbReference type="ARBA" id="ARBA00013255"/>
    </source>
</evidence>
<dbReference type="Gene3D" id="3.90.600.10">
    <property type="entry name" value="Phosphoribosylglycinamide synthetase, C-terminal domain"/>
    <property type="match status" value="1"/>
</dbReference>
<evidence type="ECO:0000256" key="11">
    <source>
        <dbReference type="ARBA" id="ARBA00042864"/>
    </source>
</evidence>
<comment type="pathway">
    <text evidence="3 12">Purine metabolism; IMP biosynthesis via de novo pathway; N(1)-(5-phospho-D-ribosyl)glycinamide from 5-phospho-alpha-D-ribose 1-diphosphate: step 2/2.</text>
</comment>
<evidence type="ECO:0000313" key="15">
    <source>
        <dbReference type="EMBL" id="PZX38055.1"/>
    </source>
</evidence>
<dbReference type="OrthoDB" id="9807240at2"/>
<organism evidence="15 16">
    <name type="scientific">Roseinatronobacter thiooxidans</name>
    <dbReference type="NCBI Taxonomy" id="121821"/>
    <lineage>
        <taxon>Bacteria</taxon>
        <taxon>Pseudomonadati</taxon>
        <taxon>Pseudomonadota</taxon>
        <taxon>Alphaproteobacteria</taxon>
        <taxon>Rhodobacterales</taxon>
        <taxon>Paracoccaceae</taxon>
        <taxon>Roseinatronobacter</taxon>
    </lineage>
</organism>
<dbReference type="InterPro" id="IPR020559">
    <property type="entry name" value="PRibGlycinamide_synth_CS"/>
</dbReference>
<dbReference type="EMBL" id="QKZQ01000018">
    <property type="protein sequence ID" value="PZX38055.1"/>
    <property type="molecule type" value="Genomic_DNA"/>
</dbReference>
<proteinExistence type="inferred from homology"/>
<protein>
    <recommendedName>
        <fullName evidence="4 12">Phosphoribosylamine--glycine ligase</fullName>
        <ecNumber evidence="4 12">6.3.4.13</ecNumber>
    </recommendedName>
    <alternativeName>
        <fullName evidence="12">GARS</fullName>
    </alternativeName>
    <alternativeName>
        <fullName evidence="10 12">Glycinamide ribonucleotide synthetase</fullName>
    </alternativeName>
    <alternativeName>
        <fullName evidence="11 12">Phosphoribosylglycinamide synthetase</fullName>
    </alternativeName>
</protein>
<keyword evidence="7 12" id="KW-0658">Purine biosynthesis</keyword>
<dbReference type="EC" id="6.3.4.13" evidence="4 12"/>
<dbReference type="SUPFAM" id="SSF56059">
    <property type="entry name" value="Glutathione synthetase ATP-binding domain-like"/>
    <property type="match status" value="1"/>
</dbReference>
<evidence type="ECO:0000256" key="1">
    <source>
        <dbReference type="ARBA" id="ARBA00001936"/>
    </source>
</evidence>
<dbReference type="InterPro" id="IPR013815">
    <property type="entry name" value="ATP_grasp_subdomain_1"/>
</dbReference>
<dbReference type="GO" id="GO:0046872">
    <property type="term" value="F:metal ion binding"/>
    <property type="evidence" value="ECO:0007669"/>
    <property type="project" value="InterPro"/>
</dbReference>
<dbReference type="InterPro" id="IPR037123">
    <property type="entry name" value="PRibGlycinamide_synth_C_sf"/>
</dbReference>
<dbReference type="InterPro" id="IPR020562">
    <property type="entry name" value="PRibGlycinamide_synth_N"/>
</dbReference>
<evidence type="ECO:0000256" key="8">
    <source>
        <dbReference type="ARBA" id="ARBA00022840"/>
    </source>
</evidence>
<dbReference type="Gene3D" id="3.30.1490.20">
    <property type="entry name" value="ATP-grasp fold, A domain"/>
    <property type="match status" value="1"/>
</dbReference>
<evidence type="ECO:0000256" key="5">
    <source>
        <dbReference type="ARBA" id="ARBA00022598"/>
    </source>
</evidence>
<keyword evidence="5 12" id="KW-0436">Ligase</keyword>
<dbReference type="InterPro" id="IPR020561">
    <property type="entry name" value="PRibGlycinamid_synth_ATP-grasp"/>
</dbReference>
<dbReference type="SMART" id="SM01209">
    <property type="entry name" value="GARS_A"/>
    <property type="match status" value="1"/>
</dbReference>
<evidence type="ECO:0000256" key="12">
    <source>
        <dbReference type="HAMAP-Rule" id="MF_00138"/>
    </source>
</evidence>
<dbReference type="HAMAP" id="MF_00138">
    <property type="entry name" value="GARS"/>
    <property type="match status" value="1"/>
</dbReference>
<sequence>MNILVLGSGGREHALAWAILQNPKCDRLICAPGNAGMGLIAECADLDICDGGAVVTFCEENAIDFVVIGPEAPLATGVADRLRAVGIACFGPSAAAARLEASKAFTKEICAAVDAPTAGYAHFTQAAPARAHIRATGAPIVVKADGLAAGKGVIVAMTEAEALEAVDTMFGGEFGAAGAEVVIEEFMEGEEASFFVLVDGEVCLPIGTAQDHKRVGDGDTGPNTGGMGAYSPAPVLTDAIAQTALDQIIRPTMAEMARRGMPYQGVLYAGLMIKDGQPRLVEYNARFGDPEAQVLMMRLGAQALDLMLACAEGRLDEMHVNWAEDHALTVVMAAQGYPGDYAKGSEVRGLEGCAADSAHMVFHAGTRAEGGRVLANGGRVLNVTARGASLAEARDRAYDMVDQIDWPEGFCRRDIGWRAL</sequence>
<comment type="caution">
    <text evidence="15">The sequence shown here is derived from an EMBL/GenBank/DDBJ whole genome shotgun (WGS) entry which is preliminary data.</text>
</comment>
<reference evidence="15 16" key="1">
    <citation type="submission" date="2018-06" db="EMBL/GenBank/DDBJ databases">
        <title>Genomic Encyclopedia of Archaeal and Bacterial Type Strains, Phase II (KMG-II): from individual species to whole genera.</title>
        <authorList>
            <person name="Goeker M."/>
        </authorList>
    </citation>
    <scope>NUCLEOTIDE SEQUENCE [LARGE SCALE GENOMIC DNA]</scope>
    <source>
        <strain evidence="15 16">DSM 13087</strain>
    </source>
</reference>
<keyword evidence="6 13" id="KW-0547">Nucleotide-binding</keyword>
<dbReference type="InterPro" id="IPR000115">
    <property type="entry name" value="PRibGlycinamide_synth"/>
</dbReference>
<dbReference type="SUPFAM" id="SSF51246">
    <property type="entry name" value="Rudiment single hybrid motif"/>
    <property type="match status" value="1"/>
</dbReference>
<dbReference type="AlphaFoldDB" id="A0A2W7QHJ2"/>
<comment type="similarity">
    <text evidence="9 12">Belongs to the GARS family.</text>
</comment>
<evidence type="ECO:0000256" key="10">
    <source>
        <dbReference type="ARBA" id="ARBA00042242"/>
    </source>
</evidence>
<comment type="cofactor">
    <cofactor evidence="1">
        <name>Mn(2+)</name>
        <dbReference type="ChEBI" id="CHEBI:29035"/>
    </cofactor>
</comment>
<dbReference type="FunFam" id="3.90.600.10:FF:000001">
    <property type="entry name" value="Trifunctional purine biosynthetic protein adenosine-3"/>
    <property type="match status" value="1"/>
</dbReference>
<evidence type="ECO:0000313" key="16">
    <source>
        <dbReference type="Proteomes" id="UP000249364"/>
    </source>
</evidence>
<dbReference type="NCBIfam" id="TIGR00877">
    <property type="entry name" value="purD"/>
    <property type="match status" value="1"/>
</dbReference>
<name>A0A2W7QHJ2_9RHOB</name>
<dbReference type="InterPro" id="IPR011054">
    <property type="entry name" value="Rudment_hybrid_motif"/>
</dbReference>
<dbReference type="PANTHER" id="PTHR43472:SF1">
    <property type="entry name" value="PHOSPHORIBOSYLAMINE--GLYCINE LIGASE, CHLOROPLASTIC"/>
    <property type="match status" value="1"/>
</dbReference>
<gene>
    <name evidence="12" type="primary">purD</name>
    <name evidence="15" type="ORF">LY56_03074</name>
</gene>
<dbReference type="Pfam" id="PF02843">
    <property type="entry name" value="GARS_C"/>
    <property type="match status" value="1"/>
</dbReference>
<dbReference type="SUPFAM" id="SSF52440">
    <property type="entry name" value="PreATP-grasp domain"/>
    <property type="match status" value="1"/>
</dbReference>
<evidence type="ECO:0000256" key="3">
    <source>
        <dbReference type="ARBA" id="ARBA00005174"/>
    </source>
</evidence>
<dbReference type="RefSeq" id="WP_071470896.1">
    <property type="nucleotide sequence ID" value="NZ_MEHT01000045.1"/>
</dbReference>
<dbReference type="InterPro" id="IPR011761">
    <property type="entry name" value="ATP-grasp"/>
</dbReference>
<dbReference type="GO" id="GO:0006189">
    <property type="term" value="P:'de novo' IMP biosynthetic process"/>
    <property type="evidence" value="ECO:0007669"/>
    <property type="project" value="UniProtKB-UniRule"/>
</dbReference>
<dbReference type="GO" id="GO:0004637">
    <property type="term" value="F:phosphoribosylamine-glycine ligase activity"/>
    <property type="evidence" value="ECO:0007669"/>
    <property type="project" value="UniProtKB-UniRule"/>
</dbReference>
<dbReference type="PANTHER" id="PTHR43472">
    <property type="entry name" value="PHOSPHORIBOSYLAMINE--GLYCINE LIGASE"/>
    <property type="match status" value="1"/>
</dbReference>
<evidence type="ECO:0000256" key="6">
    <source>
        <dbReference type="ARBA" id="ARBA00022741"/>
    </source>
</evidence>
<evidence type="ECO:0000256" key="2">
    <source>
        <dbReference type="ARBA" id="ARBA00001946"/>
    </source>
</evidence>
<comment type="cofactor">
    <cofactor evidence="2">
        <name>Mg(2+)</name>
        <dbReference type="ChEBI" id="CHEBI:18420"/>
    </cofactor>
</comment>
<evidence type="ECO:0000256" key="7">
    <source>
        <dbReference type="ARBA" id="ARBA00022755"/>
    </source>
</evidence>
<dbReference type="Proteomes" id="UP000249364">
    <property type="component" value="Unassembled WGS sequence"/>
</dbReference>
<dbReference type="Gene3D" id="3.40.50.20">
    <property type="match status" value="1"/>
</dbReference>
<dbReference type="InterPro" id="IPR020560">
    <property type="entry name" value="PRibGlycinamide_synth_C-dom"/>
</dbReference>
<dbReference type="Gene3D" id="3.30.470.20">
    <property type="entry name" value="ATP-grasp fold, B domain"/>
    <property type="match status" value="1"/>
</dbReference>
<dbReference type="GO" id="GO:0009113">
    <property type="term" value="P:purine nucleobase biosynthetic process"/>
    <property type="evidence" value="ECO:0007669"/>
    <property type="project" value="InterPro"/>
</dbReference>
<evidence type="ECO:0000259" key="14">
    <source>
        <dbReference type="PROSITE" id="PS50975"/>
    </source>
</evidence>
<dbReference type="STRING" id="121821.GCA_001870675_03145"/>
<keyword evidence="8 13" id="KW-0067">ATP-binding</keyword>
<dbReference type="Pfam" id="PF01071">
    <property type="entry name" value="GARS_A"/>
    <property type="match status" value="1"/>
</dbReference>
<dbReference type="GO" id="GO:0005524">
    <property type="term" value="F:ATP binding"/>
    <property type="evidence" value="ECO:0007669"/>
    <property type="project" value="UniProtKB-UniRule"/>
</dbReference>
<dbReference type="InterPro" id="IPR016185">
    <property type="entry name" value="PreATP-grasp_dom_sf"/>
</dbReference>
<dbReference type="SMART" id="SM01210">
    <property type="entry name" value="GARS_C"/>
    <property type="match status" value="1"/>
</dbReference>
<dbReference type="Pfam" id="PF02844">
    <property type="entry name" value="GARS_N"/>
    <property type="match status" value="1"/>
</dbReference>
<feature type="domain" description="ATP-grasp" evidence="14">
    <location>
        <begin position="107"/>
        <end position="312"/>
    </location>
</feature>
<dbReference type="UniPathway" id="UPA00074">
    <property type="reaction ID" value="UER00125"/>
</dbReference>
<comment type="catalytic activity">
    <reaction evidence="12">
        <text>5-phospho-beta-D-ribosylamine + glycine + ATP = N(1)-(5-phospho-beta-D-ribosyl)glycinamide + ADP + phosphate + H(+)</text>
        <dbReference type="Rhea" id="RHEA:17453"/>
        <dbReference type="ChEBI" id="CHEBI:15378"/>
        <dbReference type="ChEBI" id="CHEBI:30616"/>
        <dbReference type="ChEBI" id="CHEBI:43474"/>
        <dbReference type="ChEBI" id="CHEBI:57305"/>
        <dbReference type="ChEBI" id="CHEBI:58681"/>
        <dbReference type="ChEBI" id="CHEBI:143788"/>
        <dbReference type="ChEBI" id="CHEBI:456216"/>
        <dbReference type="EC" id="6.3.4.13"/>
    </reaction>
</comment>
<accession>A0A2W7QHJ2</accession>
<dbReference type="PROSITE" id="PS50975">
    <property type="entry name" value="ATP_GRASP"/>
    <property type="match status" value="1"/>
</dbReference>
<evidence type="ECO:0000256" key="9">
    <source>
        <dbReference type="ARBA" id="ARBA00038345"/>
    </source>
</evidence>
<evidence type="ECO:0000256" key="13">
    <source>
        <dbReference type="PROSITE-ProRule" id="PRU00409"/>
    </source>
</evidence>
<keyword evidence="16" id="KW-1185">Reference proteome</keyword>
<dbReference type="PROSITE" id="PS00184">
    <property type="entry name" value="GARS"/>
    <property type="match status" value="1"/>
</dbReference>